<dbReference type="InterPro" id="IPR041542">
    <property type="entry name" value="GH43_C2"/>
</dbReference>
<sequence>MMRFKLFFLMIGVLWETISAQQTGLWGDQGDGTFRNPVIAADYSDPDPLRVGDDYYLVASTFESYPGVTVLHSKDLVNWTTIGAALTDLVSVDSAYSVKRMERYNGGAYAPTITYHRNKFYIYVNLYTDGFYVATADNPAGPWKSQFVKDKYGRPLRVTRWSDPCPFWDDDGKAYLVSSHPGREYWYSYIFQMSEDGTTLLDADSTHLDQKNILYQYPDGGTVISPYHSSEGNRIFKRNGYYYLQHIEFTNKGMGEGTYIFRSRNLFGTLPDGTPGAPGYPGEYEIFTVEKVKSRDNLRLPGQGGYVTAPDGRWFWMGQFTRDGAEGRPPCLLPVTWIDDWPVIGVDIQNMEGKMAYQLPKPVMGFPLFVPQSGDEFSEQELDPKWMWNHEPRKDKWSLKERKGYLRLHAFPSVDKKGFLKAGNTINQRYMRSDTTVVTTKIEIEGMVSGQEAGLAHFNGGKSYASAAVCLNQGIKRLKYEMNGEIIEGDSLPANQKVVYFRTCVGFDNMACFQYSTDGTEFKEFGGVYQLKPANFRGNMIGVYTYNDEKEAGYIDVDWFHYQIVNSRLENK</sequence>
<proteinExistence type="inferred from homology"/>
<evidence type="ECO:0000256" key="4">
    <source>
        <dbReference type="PIRSR" id="PIRSR606710-1"/>
    </source>
</evidence>
<reference evidence="8 9" key="1">
    <citation type="submission" date="2018-08" db="EMBL/GenBank/DDBJ databases">
        <title>A genome reference for cultivated species of the human gut microbiota.</title>
        <authorList>
            <person name="Zou Y."/>
            <person name="Xue W."/>
            <person name="Luo G."/>
        </authorList>
    </citation>
    <scope>NUCLEOTIDE SEQUENCE [LARGE SCALE GENOMIC DNA]</scope>
    <source>
        <strain evidence="8 9">OM05-15BH</strain>
    </source>
</reference>
<keyword evidence="3 6" id="KW-0326">Glycosidase</keyword>
<dbReference type="Pfam" id="PF17851">
    <property type="entry name" value="GH43_C2"/>
    <property type="match status" value="1"/>
</dbReference>
<dbReference type="SUPFAM" id="SSF75005">
    <property type="entry name" value="Arabinanase/levansucrase/invertase"/>
    <property type="match status" value="1"/>
</dbReference>
<dbReference type="InterPro" id="IPR013320">
    <property type="entry name" value="ConA-like_dom_sf"/>
</dbReference>
<dbReference type="InterPro" id="IPR051795">
    <property type="entry name" value="Glycosyl_Hydrlase_43"/>
</dbReference>
<name>A0A3E5BA83_9BACE</name>
<dbReference type="InterPro" id="IPR023296">
    <property type="entry name" value="Glyco_hydro_beta-prop_sf"/>
</dbReference>
<evidence type="ECO:0000313" key="9">
    <source>
        <dbReference type="Proteomes" id="UP000260983"/>
    </source>
</evidence>
<organism evidence="8 9">
    <name type="scientific">Bacteroides oleiciplenus</name>
    <dbReference type="NCBI Taxonomy" id="626931"/>
    <lineage>
        <taxon>Bacteria</taxon>
        <taxon>Pseudomonadati</taxon>
        <taxon>Bacteroidota</taxon>
        <taxon>Bacteroidia</taxon>
        <taxon>Bacteroidales</taxon>
        <taxon>Bacteroidaceae</taxon>
        <taxon>Bacteroides</taxon>
    </lineage>
</organism>
<protein>
    <submittedName>
        <fullName evidence="8">Glycosyl hydrolase family 43</fullName>
    </submittedName>
</protein>
<dbReference type="GO" id="GO:0004553">
    <property type="term" value="F:hydrolase activity, hydrolyzing O-glycosyl compounds"/>
    <property type="evidence" value="ECO:0007669"/>
    <property type="project" value="InterPro"/>
</dbReference>
<feature type="site" description="Important for catalytic activity, responsible for pKa modulation of the active site Glu and correct orientation of both the proton donor and substrate" evidence="5">
    <location>
        <position position="163"/>
    </location>
</feature>
<dbReference type="PANTHER" id="PTHR42812">
    <property type="entry name" value="BETA-XYLOSIDASE"/>
    <property type="match status" value="1"/>
</dbReference>
<feature type="active site" description="Proton donor" evidence="4">
    <location>
        <position position="231"/>
    </location>
</feature>
<evidence type="ECO:0000256" key="3">
    <source>
        <dbReference type="ARBA" id="ARBA00023295"/>
    </source>
</evidence>
<comment type="caution">
    <text evidence="8">The sequence shown here is derived from an EMBL/GenBank/DDBJ whole genome shotgun (WGS) entry which is preliminary data.</text>
</comment>
<dbReference type="Pfam" id="PF04616">
    <property type="entry name" value="Glyco_hydro_43"/>
    <property type="match status" value="1"/>
</dbReference>
<dbReference type="Gene3D" id="2.115.10.20">
    <property type="entry name" value="Glycosyl hydrolase domain, family 43"/>
    <property type="match status" value="1"/>
</dbReference>
<accession>A0A3E5BA83</accession>
<dbReference type="Gene3D" id="2.60.120.200">
    <property type="match status" value="1"/>
</dbReference>
<evidence type="ECO:0000256" key="6">
    <source>
        <dbReference type="RuleBase" id="RU361187"/>
    </source>
</evidence>
<dbReference type="EMBL" id="QSUL01000009">
    <property type="protein sequence ID" value="RGN34245.1"/>
    <property type="molecule type" value="Genomic_DNA"/>
</dbReference>
<evidence type="ECO:0000256" key="2">
    <source>
        <dbReference type="ARBA" id="ARBA00022801"/>
    </source>
</evidence>
<dbReference type="Proteomes" id="UP000260983">
    <property type="component" value="Unassembled WGS sequence"/>
</dbReference>
<dbReference type="RefSeq" id="WP_117724624.1">
    <property type="nucleotide sequence ID" value="NZ_QSUL01000009.1"/>
</dbReference>
<comment type="similarity">
    <text evidence="1 6">Belongs to the glycosyl hydrolase 43 family.</text>
</comment>
<feature type="domain" description="Beta-xylosidase C-terminal Concanavalin A-like" evidence="7">
    <location>
        <begin position="375"/>
        <end position="563"/>
    </location>
</feature>
<dbReference type="CDD" id="cd09001">
    <property type="entry name" value="GH43_FsAxh1-like"/>
    <property type="match status" value="1"/>
</dbReference>
<feature type="active site" description="Proton acceptor" evidence="4">
    <location>
        <position position="45"/>
    </location>
</feature>
<dbReference type="AlphaFoldDB" id="A0A3E5BA83"/>
<evidence type="ECO:0000313" key="8">
    <source>
        <dbReference type="EMBL" id="RGN34245.1"/>
    </source>
</evidence>
<dbReference type="InterPro" id="IPR006710">
    <property type="entry name" value="Glyco_hydro_43"/>
</dbReference>
<gene>
    <name evidence="8" type="ORF">DXB65_14215</name>
</gene>
<evidence type="ECO:0000256" key="5">
    <source>
        <dbReference type="PIRSR" id="PIRSR606710-2"/>
    </source>
</evidence>
<evidence type="ECO:0000259" key="7">
    <source>
        <dbReference type="Pfam" id="PF17851"/>
    </source>
</evidence>
<keyword evidence="2 6" id="KW-0378">Hydrolase</keyword>
<dbReference type="SUPFAM" id="SSF49899">
    <property type="entry name" value="Concanavalin A-like lectins/glucanases"/>
    <property type="match status" value="1"/>
</dbReference>
<dbReference type="PANTHER" id="PTHR42812:SF12">
    <property type="entry name" value="BETA-XYLOSIDASE-RELATED"/>
    <property type="match status" value="1"/>
</dbReference>
<evidence type="ECO:0000256" key="1">
    <source>
        <dbReference type="ARBA" id="ARBA00009865"/>
    </source>
</evidence>
<dbReference type="GO" id="GO:0005975">
    <property type="term" value="P:carbohydrate metabolic process"/>
    <property type="evidence" value="ECO:0007669"/>
    <property type="project" value="InterPro"/>
</dbReference>